<feature type="transmembrane region" description="Helical" evidence="6">
    <location>
        <begin position="111"/>
        <end position="130"/>
    </location>
</feature>
<reference evidence="8" key="1">
    <citation type="submission" date="2018-05" db="EMBL/GenBank/DDBJ databases">
        <authorList>
            <person name="Lanie J.A."/>
            <person name="Ng W.-L."/>
            <person name="Kazmierczak K.M."/>
            <person name="Andrzejewski T.M."/>
            <person name="Davidsen T.M."/>
            <person name="Wayne K.J."/>
            <person name="Tettelin H."/>
            <person name="Glass J.I."/>
            <person name="Rusch D."/>
            <person name="Podicherti R."/>
            <person name="Tsui H.-C.T."/>
            <person name="Winkler M.E."/>
        </authorList>
    </citation>
    <scope>NUCLEOTIDE SEQUENCE</scope>
</reference>
<feature type="transmembrane region" description="Helical" evidence="6">
    <location>
        <begin position="20"/>
        <end position="41"/>
    </location>
</feature>
<dbReference type="SUPFAM" id="SSF103481">
    <property type="entry name" value="Multidrug resistance efflux transporter EmrE"/>
    <property type="match status" value="2"/>
</dbReference>
<organism evidence="8">
    <name type="scientific">marine metagenome</name>
    <dbReference type="NCBI Taxonomy" id="408172"/>
    <lineage>
        <taxon>unclassified sequences</taxon>
        <taxon>metagenomes</taxon>
        <taxon>ecological metagenomes</taxon>
    </lineage>
</organism>
<evidence type="ECO:0000256" key="4">
    <source>
        <dbReference type="ARBA" id="ARBA00022989"/>
    </source>
</evidence>
<keyword evidence="2" id="KW-1003">Cell membrane</keyword>
<feature type="domain" description="EamA" evidence="7">
    <location>
        <begin position="139"/>
        <end position="273"/>
    </location>
</feature>
<dbReference type="InterPro" id="IPR050638">
    <property type="entry name" value="AA-Vitamin_Transporters"/>
</dbReference>
<feature type="domain" description="EamA" evidence="7">
    <location>
        <begin position="2"/>
        <end position="124"/>
    </location>
</feature>
<evidence type="ECO:0000313" key="8">
    <source>
        <dbReference type="EMBL" id="SUZ92755.1"/>
    </source>
</evidence>
<evidence type="ECO:0000259" key="7">
    <source>
        <dbReference type="Pfam" id="PF00892"/>
    </source>
</evidence>
<dbReference type="EMBL" id="UINC01002087">
    <property type="protein sequence ID" value="SUZ92755.1"/>
    <property type="molecule type" value="Genomic_DNA"/>
</dbReference>
<feature type="transmembrane region" description="Helical" evidence="6">
    <location>
        <begin position="234"/>
        <end position="250"/>
    </location>
</feature>
<feature type="transmembrane region" description="Helical" evidence="6">
    <location>
        <begin position="163"/>
        <end position="186"/>
    </location>
</feature>
<dbReference type="PANTHER" id="PTHR32322:SF18">
    <property type="entry name" value="S-ADENOSYLMETHIONINE_S-ADENOSYLHOMOCYSTEINE TRANSPORTER"/>
    <property type="match status" value="1"/>
</dbReference>
<feature type="transmembrane region" description="Helical" evidence="6">
    <location>
        <begin position="78"/>
        <end position="102"/>
    </location>
</feature>
<dbReference type="Pfam" id="PF00892">
    <property type="entry name" value="EamA"/>
    <property type="match status" value="2"/>
</dbReference>
<name>A0A381RLN3_9ZZZZ</name>
<evidence type="ECO:0000256" key="5">
    <source>
        <dbReference type="ARBA" id="ARBA00023136"/>
    </source>
</evidence>
<feature type="transmembrane region" description="Helical" evidence="6">
    <location>
        <begin position="136"/>
        <end position="156"/>
    </location>
</feature>
<evidence type="ECO:0000256" key="2">
    <source>
        <dbReference type="ARBA" id="ARBA00022475"/>
    </source>
</evidence>
<keyword evidence="5 6" id="KW-0472">Membrane</keyword>
<dbReference type="InterPro" id="IPR037185">
    <property type="entry name" value="EmrE-like"/>
</dbReference>
<keyword evidence="3 6" id="KW-0812">Transmembrane</keyword>
<sequence length="283" mass="31591">MATWGLSWTNGKILSQYCSSSILAFWRFFLSSIFMIPVLLITKNNFKVNSEGIKYIFVGSILIFSYNIFFFMGTNLGFANVGGVFVPTLNPIITFILSVIIFREKIYNKDFIGLAFGICGGIIVLEAWNLSTGHMITNGNLFFLFASISWGILSIISGKSHNAVATLTFSFWVYFISSLFCLFLNVNNDILVVMNFDFVFWFNLIILSIGAQVFGTTVYFIATTKLGPPKASSFIFLVPITAPIFSMFLIGEKLGINTIIGGIMTMTAVYLINKEKIHTKPID</sequence>
<feature type="transmembrane region" description="Helical" evidence="6">
    <location>
        <begin position="198"/>
        <end position="222"/>
    </location>
</feature>
<evidence type="ECO:0000256" key="6">
    <source>
        <dbReference type="SAM" id="Phobius"/>
    </source>
</evidence>
<feature type="transmembrane region" description="Helical" evidence="6">
    <location>
        <begin position="256"/>
        <end position="273"/>
    </location>
</feature>
<gene>
    <name evidence="8" type="ORF">METZ01_LOCUS45609</name>
</gene>
<evidence type="ECO:0000256" key="3">
    <source>
        <dbReference type="ARBA" id="ARBA00022692"/>
    </source>
</evidence>
<keyword evidence="4 6" id="KW-1133">Transmembrane helix</keyword>
<comment type="subcellular location">
    <subcellularLocation>
        <location evidence="1">Cell membrane</location>
        <topology evidence="1">Multi-pass membrane protein</topology>
    </subcellularLocation>
</comment>
<dbReference type="InterPro" id="IPR000620">
    <property type="entry name" value="EamA_dom"/>
</dbReference>
<dbReference type="GO" id="GO:0005886">
    <property type="term" value="C:plasma membrane"/>
    <property type="evidence" value="ECO:0007669"/>
    <property type="project" value="UniProtKB-SubCell"/>
</dbReference>
<feature type="transmembrane region" description="Helical" evidence="6">
    <location>
        <begin position="53"/>
        <end position="72"/>
    </location>
</feature>
<dbReference type="AlphaFoldDB" id="A0A381RLN3"/>
<accession>A0A381RLN3</accession>
<protein>
    <recommendedName>
        <fullName evidence="7">EamA domain-containing protein</fullName>
    </recommendedName>
</protein>
<dbReference type="PANTHER" id="PTHR32322">
    <property type="entry name" value="INNER MEMBRANE TRANSPORTER"/>
    <property type="match status" value="1"/>
</dbReference>
<evidence type="ECO:0000256" key="1">
    <source>
        <dbReference type="ARBA" id="ARBA00004651"/>
    </source>
</evidence>
<proteinExistence type="predicted"/>